<keyword evidence="1" id="KW-0812">Transmembrane</keyword>
<protein>
    <submittedName>
        <fullName evidence="2">Uncharacterized protein</fullName>
    </submittedName>
</protein>
<organism evidence="2 3">
    <name type="scientific">Candidatus Thiodiazotropha lotti</name>
    <dbReference type="NCBI Taxonomy" id="2792787"/>
    <lineage>
        <taxon>Bacteria</taxon>
        <taxon>Pseudomonadati</taxon>
        <taxon>Pseudomonadota</taxon>
        <taxon>Gammaproteobacteria</taxon>
        <taxon>Chromatiales</taxon>
        <taxon>Sedimenticolaceae</taxon>
        <taxon>Candidatus Thiodiazotropha</taxon>
    </lineage>
</organism>
<sequence length="68" mass="7434">MEKKYIFFESPLPLAILFGGFIILFSGVAMIALLLPGKFLAVALFIGLISFAVVSLSFRVENKPNKKG</sequence>
<evidence type="ECO:0000313" key="2">
    <source>
        <dbReference type="EMBL" id="MCG7937619.1"/>
    </source>
</evidence>
<dbReference type="Proteomes" id="UP000886687">
    <property type="component" value="Unassembled WGS sequence"/>
</dbReference>
<feature type="transmembrane region" description="Helical" evidence="1">
    <location>
        <begin position="39"/>
        <end position="58"/>
    </location>
</feature>
<proteinExistence type="predicted"/>
<evidence type="ECO:0000256" key="1">
    <source>
        <dbReference type="SAM" id="Phobius"/>
    </source>
</evidence>
<name>A0A9E4K2N1_9GAMM</name>
<evidence type="ECO:0000313" key="3">
    <source>
        <dbReference type="Proteomes" id="UP000886687"/>
    </source>
</evidence>
<accession>A0A9E4K2N1</accession>
<gene>
    <name evidence="2" type="ORF">JAZ04_02010</name>
</gene>
<comment type="caution">
    <text evidence="2">The sequence shown here is derived from an EMBL/GenBank/DDBJ whole genome shotgun (WGS) entry which is preliminary data.</text>
</comment>
<dbReference type="EMBL" id="JAEPDI010000001">
    <property type="protein sequence ID" value="MCG7937619.1"/>
    <property type="molecule type" value="Genomic_DNA"/>
</dbReference>
<keyword evidence="1" id="KW-1133">Transmembrane helix</keyword>
<keyword evidence="1" id="KW-0472">Membrane</keyword>
<dbReference type="AlphaFoldDB" id="A0A9E4K2N1"/>
<reference evidence="2" key="1">
    <citation type="journal article" date="2021" name="Proc. Natl. Acad. Sci. U.S.A.">
        <title>Global biogeography of chemosynthetic symbionts reveals both localized and globally distributed symbiont groups. .</title>
        <authorList>
            <person name="Osvatic J.T."/>
            <person name="Wilkins L.G.E."/>
            <person name="Leibrecht L."/>
            <person name="Leray M."/>
            <person name="Zauner S."/>
            <person name="Polzin J."/>
            <person name="Camacho Y."/>
            <person name="Gros O."/>
            <person name="van Gils J.A."/>
            <person name="Eisen J.A."/>
            <person name="Petersen J.M."/>
            <person name="Yuen B."/>
        </authorList>
    </citation>
    <scope>NUCLEOTIDE SEQUENCE</scope>
    <source>
        <strain evidence="2">MAGL173</strain>
    </source>
</reference>
<feature type="transmembrane region" description="Helical" evidence="1">
    <location>
        <begin position="12"/>
        <end position="33"/>
    </location>
</feature>